<comment type="caution">
    <text evidence="1">The sequence shown here is derived from an EMBL/GenBank/DDBJ whole genome shotgun (WGS) entry which is preliminary data.</text>
</comment>
<protein>
    <submittedName>
        <fullName evidence="1">Uncharacterized protein</fullName>
    </submittedName>
</protein>
<evidence type="ECO:0000313" key="2">
    <source>
        <dbReference type="Proteomes" id="UP000075041"/>
    </source>
</evidence>
<dbReference type="Proteomes" id="UP000075041">
    <property type="component" value="Unassembled WGS sequence"/>
</dbReference>
<dbReference type="RefSeq" id="WP_023370165.1">
    <property type="nucleotide sequence ID" value="NZ_CECR01000002.1"/>
</dbReference>
<dbReference type="EMBL" id="FIFJ01000009">
    <property type="protein sequence ID" value="CYT96650.1"/>
    <property type="molecule type" value="Genomic_DNA"/>
</dbReference>
<dbReference type="AlphaFoldDB" id="A0A822VLG8"/>
<sequence length="53" mass="6260">MNNEKKKKNKKIKFEIKRVYVGEKPIGEVFEGVIEHIAMKNLENTKEDKRTQA</sequence>
<reference evidence="1 2" key="1">
    <citation type="submission" date="2016-02" db="EMBL/GenBank/DDBJ databases">
        <authorList>
            <consortium name="Pathogen Informatics"/>
        </authorList>
    </citation>
    <scope>NUCLEOTIDE SEQUENCE [LARGE SCALE GENOMIC DNA]</scope>
    <source>
        <strain evidence="1 2">LOLA-SS005</strain>
    </source>
</reference>
<accession>A0A822VLG8</accession>
<evidence type="ECO:0000313" key="1">
    <source>
        <dbReference type="EMBL" id="CYT96650.1"/>
    </source>
</evidence>
<proteinExistence type="predicted"/>
<organism evidence="1 2">
    <name type="scientific">Streptococcus suis</name>
    <dbReference type="NCBI Taxonomy" id="1307"/>
    <lineage>
        <taxon>Bacteria</taxon>
        <taxon>Bacillati</taxon>
        <taxon>Bacillota</taxon>
        <taxon>Bacilli</taxon>
        <taxon>Lactobacillales</taxon>
        <taxon>Streptococcaceae</taxon>
        <taxon>Streptococcus</taxon>
    </lineage>
</organism>
<gene>
    <name evidence="1" type="ORF">ERS132356_00966</name>
</gene>
<name>A0A822VLG8_STRSU</name>